<gene>
    <name evidence="2" type="ORF">HNR23_004872</name>
</gene>
<accession>A0A7X0D7N6</accession>
<feature type="transmembrane region" description="Helical" evidence="1">
    <location>
        <begin position="44"/>
        <end position="64"/>
    </location>
</feature>
<feature type="transmembrane region" description="Helical" evidence="1">
    <location>
        <begin position="261"/>
        <end position="281"/>
    </location>
</feature>
<dbReference type="EMBL" id="JACHDS010000001">
    <property type="protein sequence ID" value="MBB6174812.1"/>
    <property type="molecule type" value="Genomic_DNA"/>
</dbReference>
<evidence type="ECO:0000313" key="3">
    <source>
        <dbReference type="Proteomes" id="UP000546642"/>
    </source>
</evidence>
<feature type="transmembrane region" description="Helical" evidence="1">
    <location>
        <begin position="466"/>
        <end position="486"/>
    </location>
</feature>
<evidence type="ECO:0000256" key="1">
    <source>
        <dbReference type="SAM" id="Phobius"/>
    </source>
</evidence>
<proteinExistence type="predicted"/>
<keyword evidence="1" id="KW-0812">Transmembrane</keyword>
<organism evidence="2 3">
    <name type="scientific">Nocardiopsis mwathae</name>
    <dbReference type="NCBI Taxonomy" id="1472723"/>
    <lineage>
        <taxon>Bacteria</taxon>
        <taxon>Bacillati</taxon>
        <taxon>Actinomycetota</taxon>
        <taxon>Actinomycetes</taxon>
        <taxon>Streptosporangiales</taxon>
        <taxon>Nocardiopsidaceae</taxon>
        <taxon>Nocardiopsis</taxon>
    </lineage>
</organism>
<feature type="transmembrane region" description="Helical" evidence="1">
    <location>
        <begin position="225"/>
        <end position="249"/>
    </location>
</feature>
<protein>
    <submittedName>
        <fullName evidence="2">Uncharacterized protein</fullName>
    </submittedName>
</protein>
<keyword evidence="3" id="KW-1185">Reference proteome</keyword>
<evidence type="ECO:0000313" key="2">
    <source>
        <dbReference type="EMBL" id="MBB6174812.1"/>
    </source>
</evidence>
<dbReference type="RefSeq" id="WP_184079086.1">
    <property type="nucleotide sequence ID" value="NZ_JACHDS010000001.1"/>
</dbReference>
<keyword evidence="1" id="KW-0472">Membrane</keyword>
<dbReference type="Proteomes" id="UP000546642">
    <property type="component" value="Unassembled WGS sequence"/>
</dbReference>
<comment type="caution">
    <text evidence="2">The sequence shown here is derived from an EMBL/GenBank/DDBJ whole genome shotgun (WGS) entry which is preliminary data.</text>
</comment>
<dbReference type="AlphaFoldDB" id="A0A7X0D7N6"/>
<name>A0A7X0D7N6_9ACTN</name>
<sequence>MLKGTSGDPSIADTLAHQAIERVRSEGQMSDAFWPQTTPSRVRALALASLGILLVLFLIIGLAIGQARDGMRIIGTEAGPKVMATSDLYYALSDMDTQVANMLLMSGQGQEADAGAAMRAFEERRRAADEALMGAIQLVEGDDTQERNLRDILDGIGRYEQLVAEARLLSRMADSDEPTPDEVVDRYRTATWVMRYDLLPKAHNLTLRGGWEIEQTYDEKRTGALVGLTWVAAVGLLAVGVMGVLHHYMAVKFRRRVNIPIALATSGTLILTMMAATMLGVQAEHLRAAKEDGIDCVLDLARARSASTNMQGDQSRFLLDPRLRPNYEQLYLEEAQRVVHLNPDKGDVPGNVGSYTDELDTLVNTYTQYPGTLYGFLGERVGRDDLPGQDAAQERVIREYAAFHRADQEMRDLAAKGDAEEAVALRMREVEEAFIAYEAALTDLIGLHKDAFEEAVAVGEQGQGGWGVVLPVVALFIALLVVAGIYPRLAEYR</sequence>
<reference evidence="2 3" key="1">
    <citation type="submission" date="2020-08" db="EMBL/GenBank/DDBJ databases">
        <title>Sequencing the genomes of 1000 actinobacteria strains.</title>
        <authorList>
            <person name="Klenk H.-P."/>
        </authorList>
    </citation>
    <scope>NUCLEOTIDE SEQUENCE [LARGE SCALE GENOMIC DNA]</scope>
    <source>
        <strain evidence="2 3">DSM 46659</strain>
    </source>
</reference>
<keyword evidence="1" id="KW-1133">Transmembrane helix</keyword>